<feature type="compositionally biased region" description="Low complexity" evidence="3">
    <location>
        <begin position="35"/>
        <end position="58"/>
    </location>
</feature>
<dbReference type="PANTHER" id="PTHR42919">
    <property type="entry name" value="N-ALPHA-ACETYLTRANSFERASE"/>
    <property type="match status" value="1"/>
</dbReference>
<feature type="compositionally biased region" description="Basic and acidic residues" evidence="3">
    <location>
        <begin position="307"/>
        <end position="328"/>
    </location>
</feature>
<dbReference type="OrthoDB" id="47374at2759"/>
<feature type="compositionally biased region" description="Polar residues" evidence="3">
    <location>
        <begin position="1"/>
        <end position="26"/>
    </location>
</feature>
<evidence type="ECO:0000256" key="1">
    <source>
        <dbReference type="ARBA" id="ARBA00022679"/>
    </source>
</evidence>
<comment type="caution">
    <text evidence="5">The sequence shown here is derived from an EMBL/GenBank/DDBJ whole genome shotgun (WGS) entry which is preliminary data.</text>
</comment>
<feature type="compositionally biased region" description="Pro residues" evidence="3">
    <location>
        <begin position="59"/>
        <end position="74"/>
    </location>
</feature>
<dbReference type="InterPro" id="IPR016181">
    <property type="entry name" value="Acyl_CoA_acyltransferase"/>
</dbReference>
<dbReference type="PROSITE" id="PS51186">
    <property type="entry name" value="GNAT"/>
    <property type="match status" value="1"/>
</dbReference>
<evidence type="ECO:0000256" key="3">
    <source>
        <dbReference type="SAM" id="MobiDB-lite"/>
    </source>
</evidence>
<name>A0A8T9B787_9HELO</name>
<protein>
    <submittedName>
        <fullName evidence="5">Putative N-acetyltransferase san</fullName>
    </submittedName>
</protein>
<keyword evidence="6" id="KW-1185">Reference proteome</keyword>
<dbReference type="Gene3D" id="3.40.630.30">
    <property type="match status" value="1"/>
</dbReference>
<accession>A0A8T9B787</accession>
<dbReference type="EMBL" id="QGMF01000480">
    <property type="protein sequence ID" value="TVY15585.1"/>
    <property type="molecule type" value="Genomic_DNA"/>
</dbReference>
<dbReference type="GO" id="GO:0031415">
    <property type="term" value="C:NatA complex"/>
    <property type="evidence" value="ECO:0007669"/>
    <property type="project" value="TreeGrafter"/>
</dbReference>
<dbReference type="InterPro" id="IPR000182">
    <property type="entry name" value="GNAT_dom"/>
</dbReference>
<feature type="compositionally biased region" description="Low complexity" evidence="3">
    <location>
        <begin position="351"/>
        <end position="361"/>
    </location>
</feature>
<dbReference type="Proteomes" id="UP000469559">
    <property type="component" value="Unassembled WGS sequence"/>
</dbReference>
<reference evidence="5 6" key="1">
    <citation type="submission" date="2018-05" db="EMBL/GenBank/DDBJ databases">
        <title>Whole genome sequencing for identification of molecular markers to develop diagnostic detection tools for the regulated plant pathogen Lachnellula willkommii.</title>
        <authorList>
            <person name="Giroux E."/>
            <person name="Bilodeau G."/>
        </authorList>
    </citation>
    <scope>NUCLEOTIDE SEQUENCE [LARGE SCALE GENOMIC DNA]</scope>
    <source>
        <strain evidence="5 6">CBS 203.66</strain>
    </source>
</reference>
<dbReference type="CDD" id="cd04301">
    <property type="entry name" value="NAT_SF"/>
    <property type="match status" value="1"/>
</dbReference>
<feature type="domain" description="N-acetyltransferase" evidence="4">
    <location>
        <begin position="77"/>
        <end position="262"/>
    </location>
</feature>
<gene>
    <name evidence="5" type="primary">san</name>
    <name evidence="5" type="ORF">LARI1_G006221</name>
</gene>
<dbReference type="GO" id="GO:0007064">
    <property type="term" value="P:mitotic sister chromatid cohesion"/>
    <property type="evidence" value="ECO:0007669"/>
    <property type="project" value="TreeGrafter"/>
</dbReference>
<feature type="region of interest" description="Disordered" evidence="3">
    <location>
        <begin position="307"/>
        <end position="376"/>
    </location>
</feature>
<evidence type="ECO:0000313" key="5">
    <source>
        <dbReference type="EMBL" id="TVY15585.1"/>
    </source>
</evidence>
<keyword evidence="2" id="KW-0012">Acyltransferase</keyword>
<dbReference type="InterPro" id="IPR051556">
    <property type="entry name" value="N-term/lysine_N-AcTrnsfr"/>
</dbReference>
<evidence type="ECO:0000259" key="4">
    <source>
        <dbReference type="PROSITE" id="PS51186"/>
    </source>
</evidence>
<evidence type="ECO:0000256" key="2">
    <source>
        <dbReference type="ARBA" id="ARBA00023315"/>
    </source>
</evidence>
<proteinExistence type="predicted"/>
<dbReference type="PANTHER" id="PTHR42919:SF8">
    <property type="entry name" value="N-ALPHA-ACETYLTRANSFERASE 50"/>
    <property type="match status" value="1"/>
</dbReference>
<sequence length="376" mass="40759">MDTNGTSPVPQSRMQPSIRSFFQPRSPNYAPPPGTSTRQPQPQPQPLRSTSQIPASLSPAPPPPPPPTPTPALPPQATISQVTEHHIQPLRRINSLLLPIPYPDSFYASILTAPPPSTPSFSRTITWSDSSSPSLTSTTAPKVIGGIICRLEPCPDSPSPPTHQIYIQSLALLSPYRSKGLATAILKDIISSAVLQTESESENGSGSAILRIESVYAHVWTQNQEGLEWYAKRGFHREENVLVGYYRKLKPDTAFVLRRRISASDYLNSLPPVLLPSPLAPRLANANAEVETEAKVEIEMNGNAKAKRPDGLVHARSFQDRGPEREWNDLPEDVLGSANGSGFLKPKVDDGSAASSRSSSRSGKKKRVYPAAAFGS</sequence>
<organism evidence="5 6">
    <name type="scientific">Lachnellula arida</name>
    <dbReference type="NCBI Taxonomy" id="1316785"/>
    <lineage>
        <taxon>Eukaryota</taxon>
        <taxon>Fungi</taxon>
        <taxon>Dikarya</taxon>
        <taxon>Ascomycota</taxon>
        <taxon>Pezizomycotina</taxon>
        <taxon>Leotiomycetes</taxon>
        <taxon>Helotiales</taxon>
        <taxon>Lachnaceae</taxon>
        <taxon>Lachnellula</taxon>
    </lineage>
</organism>
<dbReference type="AlphaFoldDB" id="A0A8T9B787"/>
<evidence type="ECO:0000313" key="6">
    <source>
        <dbReference type="Proteomes" id="UP000469559"/>
    </source>
</evidence>
<dbReference type="SUPFAM" id="SSF55729">
    <property type="entry name" value="Acyl-CoA N-acyltransferases (Nat)"/>
    <property type="match status" value="1"/>
</dbReference>
<dbReference type="GO" id="GO:0016747">
    <property type="term" value="F:acyltransferase activity, transferring groups other than amino-acyl groups"/>
    <property type="evidence" value="ECO:0007669"/>
    <property type="project" value="InterPro"/>
</dbReference>
<keyword evidence="1" id="KW-0808">Transferase</keyword>
<feature type="region of interest" description="Disordered" evidence="3">
    <location>
        <begin position="1"/>
        <end position="76"/>
    </location>
</feature>